<feature type="transmembrane region" description="Helical" evidence="1">
    <location>
        <begin position="6"/>
        <end position="32"/>
    </location>
</feature>
<name>A0AA86TFP8_9BACT</name>
<evidence type="ECO:0000256" key="1">
    <source>
        <dbReference type="SAM" id="Phobius"/>
    </source>
</evidence>
<dbReference type="Proteomes" id="UP001179121">
    <property type="component" value="Chromosome"/>
</dbReference>
<keyword evidence="1" id="KW-0812">Transmembrane</keyword>
<proteinExistence type="predicted"/>
<feature type="transmembrane region" description="Helical" evidence="1">
    <location>
        <begin position="87"/>
        <end position="108"/>
    </location>
</feature>
<evidence type="ECO:0000259" key="2">
    <source>
        <dbReference type="Pfam" id="PF05425"/>
    </source>
</evidence>
<dbReference type="AlphaFoldDB" id="A0AA86TFP8"/>
<keyword evidence="1" id="KW-1133">Transmembrane helix</keyword>
<dbReference type="KEGG" id="nti:DNFV4_04406"/>
<sequence length="158" mass="17351">MTIFLTWLHILAAVSWIGGMIFLSLVVVPVIRKPPLAQQRAVLFPIVARRFRLVAWSAMLLLLVTGPILAARRGISLINPTTWPTVFAIKLILVGVLFGLTAAHDLALGPRVAEIMKRPEQERSASDLLLLRWSPWVARSSLLLALAVLFSAASLARS</sequence>
<keyword evidence="1" id="KW-0472">Membrane</keyword>
<feature type="domain" description="Copper resistance protein D" evidence="2">
    <location>
        <begin position="47"/>
        <end position="155"/>
    </location>
</feature>
<protein>
    <recommendedName>
        <fullName evidence="2">Copper resistance protein D domain-containing protein</fullName>
    </recommendedName>
</protein>
<organism evidence="3 4">
    <name type="scientific">Nitrospira tepida</name>
    <dbReference type="NCBI Taxonomy" id="2973512"/>
    <lineage>
        <taxon>Bacteria</taxon>
        <taxon>Pseudomonadati</taxon>
        <taxon>Nitrospirota</taxon>
        <taxon>Nitrospiria</taxon>
        <taxon>Nitrospirales</taxon>
        <taxon>Nitrospiraceae</taxon>
        <taxon>Nitrospira</taxon>
    </lineage>
</organism>
<gene>
    <name evidence="3" type="ORF">DNFV4_04406</name>
</gene>
<reference evidence="3" key="1">
    <citation type="submission" date="2022-10" db="EMBL/GenBank/DDBJ databases">
        <authorList>
            <person name="Koch H."/>
        </authorList>
    </citation>
    <scope>NUCLEOTIDE SEQUENCE</scope>
    <source>
        <strain evidence="3">DNF</strain>
    </source>
</reference>
<dbReference type="GO" id="GO:0016020">
    <property type="term" value="C:membrane"/>
    <property type="evidence" value="ECO:0007669"/>
    <property type="project" value="InterPro"/>
</dbReference>
<keyword evidence="4" id="KW-1185">Reference proteome</keyword>
<feature type="transmembrane region" description="Helical" evidence="1">
    <location>
        <begin position="53"/>
        <end position="75"/>
    </location>
</feature>
<dbReference type="RefSeq" id="WP_289271387.1">
    <property type="nucleotide sequence ID" value="NZ_OX365700.1"/>
</dbReference>
<dbReference type="Pfam" id="PF05425">
    <property type="entry name" value="CopD"/>
    <property type="match status" value="1"/>
</dbReference>
<accession>A0AA86TFP8</accession>
<evidence type="ECO:0000313" key="4">
    <source>
        <dbReference type="Proteomes" id="UP001179121"/>
    </source>
</evidence>
<evidence type="ECO:0000313" key="3">
    <source>
        <dbReference type="EMBL" id="CAI4033964.1"/>
    </source>
</evidence>
<dbReference type="InterPro" id="IPR008457">
    <property type="entry name" value="Cu-R_CopD_dom"/>
</dbReference>
<dbReference type="EMBL" id="OX365700">
    <property type="protein sequence ID" value="CAI4033964.1"/>
    <property type="molecule type" value="Genomic_DNA"/>
</dbReference>